<dbReference type="AlphaFoldDB" id="A0AA42LVI2"/>
<name>A0AA42LVI2_9BURK</name>
<dbReference type="Proteomes" id="UP001161094">
    <property type="component" value="Unassembled WGS sequence"/>
</dbReference>
<organism evidence="1 2">
    <name type="scientific">Achromobacter spanius</name>
    <dbReference type="NCBI Taxonomy" id="217203"/>
    <lineage>
        <taxon>Bacteria</taxon>
        <taxon>Pseudomonadati</taxon>
        <taxon>Pseudomonadota</taxon>
        <taxon>Betaproteobacteria</taxon>
        <taxon>Burkholderiales</taxon>
        <taxon>Alcaligenaceae</taxon>
        <taxon>Achromobacter</taxon>
    </lineage>
</organism>
<dbReference type="InterPro" id="IPR032618">
    <property type="entry name" value="DUF4884"/>
</dbReference>
<gene>
    <name evidence="1" type="ORF">N5D93_30630</name>
</gene>
<dbReference type="Pfam" id="PF16225">
    <property type="entry name" value="DUF4884"/>
    <property type="match status" value="1"/>
</dbReference>
<evidence type="ECO:0000313" key="2">
    <source>
        <dbReference type="Proteomes" id="UP001161094"/>
    </source>
</evidence>
<dbReference type="RefSeq" id="WP_279997597.1">
    <property type="nucleotide sequence ID" value="NZ_JAOCDZ010000038.1"/>
</dbReference>
<protein>
    <submittedName>
        <fullName evidence="1">DUF4884 domain-containing protein</fullName>
    </submittedName>
</protein>
<comment type="caution">
    <text evidence="1">The sequence shown here is derived from an EMBL/GenBank/DDBJ whole genome shotgun (WGS) entry which is preliminary data.</text>
</comment>
<dbReference type="EMBL" id="JAOCDZ010000038">
    <property type="protein sequence ID" value="MDH0740188.1"/>
    <property type="molecule type" value="Genomic_DNA"/>
</dbReference>
<sequence length="75" mass="8397">MSSTDNQGIPVAELFTHNGVTVFRFYDAGRWVYFTSKAGDVTATHTEHCGKGCVRVVNVETRGGEWLVQEDHDEH</sequence>
<evidence type="ECO:0000313" key="1">
    <source>
        <dbReference type="EMBL" id="MDH0740188.1"/>
    </source>
</evidence>
<proteinExistence type="predicted"/>
<reference evidence="1" key="1">
    <citation type="submission" date="2022-09" db="EMBL/GenBank/DDBJ databases">
        <title>Intensive care unit water sources are persistently colonized with multi-drug resistant bacteria and are the site of extensive horizontal gene transfer of antibiotic resistance genes.</title>
        <authorList>
            <person name="Diorio-Toth L."/>
        </authorList>
    </citation>
    <scope>NUCLEOTIDE SEQUENCE</scope>
    <source>
        <strain evidence="1">GD03843</strain>
    </source>
</reference>
<accession>A0AA42LVI2</accession>